<feature type="domain" description="MacB-like periplasmic core" evidence="8">
    <location>
        <begin position="20"/>
        <end position="240"/>
    </location>
</feature>
<feature type="transmembrane region" description="Helical" evidence="6">
    <location>
        <begin position="21"/>
        <end position="42"/>
    </location>
</feature>
<evidence type="ECO:0000256" key="2">
    <source>
        <dbReference type="ARBA" id="ARBA00022475"/>
    </source>
</evidence>
<dbReference type="PANTHER" id="PTHR30572:SF18">
    <property type="entry name" value="ABC-TYPE MACROLIDE FAMILY EXPORT SYSTEM PERMEASE COMPONENT 2"/>
    <property type="match status" value="1"/>
</dbReference>
<feature type="transmembrane region" description="Helical" evidence="6">
    <location>
        <begin position="719"/>
        <end position="739"/>
    </location>
</feature>
<feature type="domain" description="ABC3 transporter permease C-terminal" evidence="7">
    <location>
        <begin position="286"/>
        <end position="402"/>
    </location>
</feature>
<feature type="domain" description="MacB-like periplasmic core" evidence="8">
    <location>
        <begin position="432"/>
        <end position="625"/>
    </location>
</feature>
<dbReference type="Pfam" id="PF02687">
    <property type="entry name" value="FtsX"/>
    <property type="match status" value="2"/>
</dbReference>
<feature type="transmembrane region" description="Helical" evidence="6">
    <location>
        <begin position="374"/>
        <end position="397"/>
    </location>
</feature>
<dbReference type="EMBL" id="CP120682">
    <property type="protein sequence ID" value="WKN36558.1"/>
    <property type="molecule type" value="Genomic_DNA"/>
</dbReference>
<feature type="transmembrane region" description="Helical" evidence="6">
    <location>
        <begin position="335"/>
        <end position="354"/>
    </location>
</feature>
<dbReference type="AlphaFoldDB" id="A0AA49GNA4"/>
<evidence type="ECO:0000256" key="5">
    <source>
        <dbReference type="ARBA" id="ARBA00023136"/>
    </source>
</evidence>
<evidence type="ECO:0000259" key="7">
    <source>
        <dbReference type="Pfam" id="PF02687"/>
    </source>
</evidence>
<dbReference type="InterPro" id="IPR050250">
    <property type="entry name" value="Macrolide_Exporter_MacB"/>
</dbReference>
<dbReference type="GO" id="GO:0005886">
    <property type="term" value="C:plasma membrane"/>
    <property type="evidence" value="ECO:0007669"/>
    <property type="project" value="UniProtKB-SubCell"/>
</dbReference>
<dbReference type="Pfam" id="PF12704">
    <property type="entry name" value="MacB_PCD"/>
    <property type="match status" value="2"/>
</dbReference>
<comment type="subcellular location">
    <subcellularLocation>
        <location evidence="1">Cell membrane</location>
        <topology evidence="1">Multi-pass membrane protein</topology>
    </subcellularLocation>
</comment>
<accession>A0AA49GNA4</accession>
<reference evidence="9" key="1">
    <citation type="journal article" date="2023" name="Comput. Struct. Biotechnol. J.">
        <title>Discovery of a novel marine Bacteroidetes with a rich repertoire of carbohydrate-active enzymes.</title>
        <authorList>
            <person name="Chen B."/>
            <person name="Liu G."/>
            <person name="Chen Q."/>
            <person name="Wang H."/>
            <person name="Liu L."/>
            <person name="Tang K."/>
        </authorList>
    </citation>
    <scope>NUCLEOTIDE SEQUENCE</scope>
    <source>
        <strain evidence="9">TK19036</strain>
    </source>
</reference>
<feature type="domain" description="ABC3 transporter permease C-terminal" evidence="7">
    <location>
        <begin position="668"/>
        <end position="780"/>
    </location>
</feature>
<evidence type="ECO:0000256" key="3">
    <source>
        <dbReference type="ARBA" id="ARBA00022692"/>
    </source>
</evidence>
<dbReference type="InterPro" id="IPR003838">
    <property type="entry name" value="ABC3_permease_C"/>
</dbReference>
<dbReference type="PANTHER" id="PTHR30572">
    <property type="entry name" value="MEMBRANE COMPONENT OF TRANSPORTER-RELATED"/>
    <property type="match status" value="1"/>
</dbReference>
<feature type="transmembrane region" description="Helical" evidence="6">
    <location>
        <begin position="751"/>
        <end position="770"/>
    </location>
</feature>
<keyword evidence="2" id="KW-1003">Cell membrane</keyword>
<reference evidence="9" key="2">
    <citation type="journal article" date="2024" name="Antonie Van Leeuwenhoek">
        <title>Roseihalotalea indica gen. nov., sp. nov., a halophilic Bacteroidetes from mesopelagic Southwest Indian Ocean with higher carbohydrate metabolic potential.</title>
        <authorList>
            <person name="Chen B."/>
            <person name="Zhang M."/>
            <person name="Lin D."/>
            <person name="Ye J."/>
            <person name="Tang K."/>
        </authorList>
    </citation>
    <scope>NUCLEOTIDE SEQUENCE</scope>
    <source>
        <strain evidence="9">TK19036</strain>
    </source>
</reference>
<sequence>MFRNYLIVALRNLVKNKVYSIINICGLAIGIATTLLILLWVADELSYDRYHTNADQLYRSIVNWDIAEQQVSYSTTPAPFGEFIQSEIPEVKNTTLYNKMGATLLAYEDQPYQESEGAYTEPATLDMFTFHFLEGNPTTALNDPQSIILSETLAQKYFGKESALNKTLRFDNRHDLKVTGVYEDMPENSHLRFSFLMPFELFKQNHNIGEDNWNDFNYYSYVQLEEGASNEVVGDKITQLFHKRFPENTTLAGIFLQPLTDIHLYSDFDLDISGNGDIQYVYILSIIAAFILLIACINFTNLATARSIKRAKEIGLRKSIGAIKHQLVGQFLGEALLYSVIAVLLAVLLVELVLPVYNDLAQKQISLQLLDTKFIGALLFITLLTGLAAGLYPALFLSSLDPVRVLKGAFKVGSSGVFLRKGLVVLQFTLSIILIVGTLIVDDQLTYIRNKKLGYNKENVLVVPMTGTVYQNPETFKNRLLEHPAVHNITTASQNLTNIGSSTSGGDWEGKPADMDMLLNQLSVDLDFIKTFQIEMAEGRAFSKESGTDSSAFILNEEAVKQMGLEDPVGTTFSLHGVEGTIIGVAKDFNFQSVHKTIAPLVLFISPDWRSNMYIKIDNQDIPQALAVAETYWKETNPAYPFEYQFLDESFNALYKAEQRTGKLFDYFAFIAIFISCLGLFGLAAYTAELRTKEIGVRKVLGASVSNILMLFSKDYIKLVLIAFLIATPLAYLLMHTWLEDFAYRTNISPLVFVLAVIFAIGITLLTVGYQSAKAATANPVDSLRSE</sequence>
<dbReference type="InterPro" id="IPR025857">
    <property type="entry name" value="MacB_PCD"/>
</dbReference>
<evidence type="ECO:0000256" key="1">
    <source>
        <dbReference type="ARBA" id="ARBA00004651"/>
    </source>
</evidence>
<evidence type="ECO:0000256" key="6">
    <source>
        <dbReference type="SAM" id="Phobius"/>
    </source>
</evidence>
<dbReference type="GO" id="GO:0022857">
    <property type="term" value="F:transmembrane transporter activity"/>
    <property type="evidence" value="ECO:0007669"/>
    <property type="project" value="TreeGrafter"/>
</dbReference>
<protein>
    <submittedName>
        <fullName evidence="9">ABC transporter permease</fullName>
    </submittedName>
</protein>
<evidence type="ECO:0000313" key="9">
    <source>
        <dbReference type="EMBL" id="WKN36558.1"/>
    </source>
</evidence>
<keyword evidence="5 6" id="KW-0472">Membrane</keyword>
<feature type="transmembrane region" description="Helical" evidence="6">
    <location>
        <begin position="418"/>
        <end position="441"/>
    </location>
</feature>
<evidence type="ECO:0000256" key="4">
    <source>
        <dbReference type="ARBA" id="ARBA00022989"/>
    </source>
</evidence>
<evidence type="ECO:0000259" key="8">
    <source>
        <dbReference type="Pfam" id="PF12704"/>
    </source>
</evidence>
<feature type="transmembrane region" description="Helical" evidence="6">
    <location>
        <begin position="667"/>
        <end position="688"/>
    </location>
</feature>
<gene>
    <name evidence="9" type="ORF">K4G66_29795</name>
</gene>
<feature type="transmembrane region" description="Helical" evidence="6">
    <location>
        <begin position="280"/>
        <end position="302"/>
    </location>
</feature>
<organism evidence="9">
    <name type="scientific">Roseihalotalea indica</name>
    <dbReference type="NCBI Taxonomy" id="2867963"/>
    <lineage>
        <taxon>Bacteria</taxon>
        <taxon>Pseudomonadati</taxon>
        <taxon>Bacteroidota</taxon>
        <taxon>Cytophagia</taxon>
        <taxon>Cytophagales</taxon>
        <taxon>Catalimonadaceae</taxon>
        <taxon>Roseihalotalea</taxon>
    </lineage>
</organism>
<proteinExistence type="predicted"/>
<keyword evidence="4 6" id="KW-1133">Transmembrane helix</keyword>
<name>A0AA49GNA4_9BACT</name>
<keyword evidence="3 6" id="KW-0812">Transmembrane</keyword>